<name>A0A2C9K733_BIOGL</name>
<keyword evidence="6" id="KW-0106">Calcium</keyword>
<keyword evidence="11" id="KW-1133">Transmembrane helix</keyword>
<keyword evidence="11" id="KW-0812">Transmembrane</keyword>
<protein>
    <recommendedName>
        <fullName evidence="10">alpha-1,2-Mannosidase</fullName>
        <ecNumber evidence="10">3.2.1.-</ecNumber>
    </recommendedName>
</protein>
<dbReference type="VEuPathDB" id="VectorBase:BGLB014364"/>
<dbReference type="PRINTS" id="PR00747">
    <property type="entry name" value="GLYHDRLASE47"/>
</dbReference>
<feature type="transmembrane region" description="Helical" evidence="11">
    <location>
        <begin position="12"/>
        <end position="36"/>
    </location>
</feature>
<evidence type="ECO:0000256" key="9">
    <source>
        <dbReference type="ARBA" id="ARBA00048605"/>
    </source>
</evidence>
<sequence length="409" mass="46993">MSLQSWRRLSSLQRMVIGLLLFATLIIAIFVLPGILNKDNLLSSDPDIKKVHSDTDKLFGDLHQIQNVEQLGDKLDSLKQKAMYYYGLVFSLVPPVDEHSEISSYEFFAQEPNAKQKQIIDAFKHAWAAYKKYAWGHDELHPISKTSSEWFGTGLTLVDSLDTLVIMGLKEEYEEAKEWVEKQLSFNVDNYVNLFEITIRNLGALLATYHLTGDEVMKTKAVSSWSSLLNDHLACFYPGTLALAYHNGLGDEYLESAKEVLKTCWEMYNRMPTRLSPEITYFNLAEGVAEDLIVKPLDAHNLLRPETVESMFYLYRITGDQKYRDQGWQIFLAFEKHTKLKESGYSSINNVKDAGNPRFRDKMESFFLSETLKYLYLLFSDDPKLIPLDNYVFNSEGHPLPVFKDSVVP</sequence>
<reference evidence="12" key="1">
    <citation type="submission" date="2020-05" db="UniProtKB">
        <authorList>
            <consortium name="EnsemblMetazoa"/>
        </authorList>
    </citation>
    <scope>IDENTIFICATION</scope>
    <source>
        <strain evidence="12">BB02</strain>
    </source>
</reference>
<dbReference type="OrthoDB" id="8118055at2759"/>
<keyword evidence="5 10" id="KW-0378">Hydrolase</keyword>
<dbReference type="InterPro" id="IPR012341">
    <property type="entry name" value="6hp_glycosidase-like_sf"/>
</dbReference>
<keyword evidence="7" id="KW-1015">Disulfide bond</keyword>
<comment type="pathway">
    <text evidence="2">Protein modification; protein glycosylation.</text>
</comment>
<evidence type="ECO:0000313" key="12">
    <source>
        <dbReference type="EnsemblMetazoa" id="BGLB014364-PB"/>
    </source>
</evidence>
<comment type="cofactor">
    <cofactor evidence="1">
        <name>Ca(2+)</name>
        <dbReference type="ChEBI" id="CHEBI:29108"/>
    </cofactor>
</comment>
<evidence type="ECO:0000256" key="4">
    <source>
        <dbReference type="ARBA" id="ARBA00022723"/>
    </source>
</evidence>
<dbReference type="PANTHER" id="PTHR11742">
    <property type="entry name" value="MANNOSYL-OLIGOSACCHARIDE ALPHA-1,2-MANNOSIDASE-RELATED"/>
    <property type="match status" value="1"/>
</dbReference>
<dbReference type="VEuPathDB" id="VectorBase:BGLAX_033436"/>
<proteinExistence type="inferred from homology"/>
<dbReference type="GO" id="GO:0004571">
    <property type="term" value="F:mannosyl-oligosaccharide 1,2-alpha-mannosidase activity"/>
    <property type="evidence" value="ECO:0007669"/>
    <property type="project" value="UniProtKB-EC"/>
</dbReference>
<evidence type="ECO:0000256" key="5">
    <source>
        <dbReference type="ARBA" id="ARBA00022801"/>
    </source>
</evidence>
<keyword evidence="11" id="KW-0472">Membrane</keyword>
<accession>A0A2C9K733</accession>
<dbReference type="InterPro" id="IPR050749">
    <property type="entry name" value="Glycosyl_Hydrolase_47"/>
</dbReference>
<evidence type="ECO:0000256" key="8">
    <source>
        <dbReference type="ARBA" id="ARBA00047669"/>
    </source>
</evidence>
<keyword evidence="10" id="KW-0326">Glycosidase</keyword>
<dbReference type="PANTHER" id="PTHR11742:SF55">
    <property type="entry name" value="ENDOPLASMIC RETICULUM MANNOSYL-OLIGOSACCHARIDE 1,2-ALPHA-MANNOSIDASE"/>
    <property type="match status" value="1"/>
</dbReference>
<evidence type="ECO:0000256" key="3">
    <source>
        <dbReference type="ARBA" id="ARBA00007658"/>
    </source>
</evidence>
<dbReference type="GO" id="GO:0016020">
    <property type="term" value="C:membrane"/>
    <property type="evidence" value="ECO:0007669"/>
    <property type="project" value="InterPro"/>
</dbReference>
<dbReference type="EC" id="3.2.1.-" evidence="10"/>
<dbReference type="AlphaFoldDB" id="A0A2C9K733"/>
<evidence type="ECO:0000256" key="11">
    <source>
        <dbReference type="SAM" id="Phobius"/>
    </source>
</evidence>
<dbReference type="Gene3D" id="1.50.10.10">
    <property type="match status" value="2"/>
</dbReference>
<evidence type="ECO:0000256" key="7">
    <source>
        <dbReference type="ARBA" id="ARBA00023157"/>
    </source>
</evidence>
<evidence type="ECO:0000256" key="10">
    <source>
        <dbReference type="RuleBase" id="RU361193"/>
    </source>
</evidence>
<evidence type="ECO:0000256" key="1">
    <source>
        <dbReference type="ARBA" id="ARBA00001913"/>
    </source>
</evidence>
<comment type="catalytic activity">
    <reaction evidence="9">
        <text>N(4)-(alpha-D-Man-(1-&gt;2)-alpha-D-Man-(1-&gt;2)-alpha-D-Man-(1-&gt;3)-[alpha-D-Man-(1-&gt;2)-alpha-D-Man-(1-&gt;3)-[alpha-D-Man-(1-&gt;2)-alpha-D-Man-(1-&gt;6)]-alpha-D-Man-(1-&gt;6)]-beta-D-Man-(1-&gt;4)-beta-D-GlcNAc-(1-&gt;4)-beta-D-GlcNAc)-L-asparaginyl-[protein] (N-glucan mannose isomer 9A1,2,3B1,2,3) + 4 H2O = N(4)-(alpha-D-Man-(1-&gt;3)-[alpha-D-Man-(1-&gt;3)-[alpha-D-Man-(1-&gt;6)]-alpha-D-Man-(1-&gt;6)]-beta-D-Man-(1-&gt;4)-beta-D-GlcNAc-(1-&gt;4)-beta-D-GlcNAc)-L-asparaginyl-[protein] (N-glucan mannose isomer 5A1,2) + 4 beta-D-mannose</text>
        <dbReference type="Rhea" id="RHEA:56008"/>
        <dbReference type="Rhea" id="RHEA-COMP:14356"/>
        <dbReference type="Rhea" id="RHEA-COMP:14367"/>
        <dbReference type="ChEBI" id="CHEBI:15377"/>
        <dbReference type="ChEBI" id="CHEBI:28563"/>
        <dbReference type="ChEBI" id="CHEBI:59087"/>
        <dbReference type="ChEBI" id="CHEBI:139493"/>
        <dbReference type="EC" id="3.2.1.113"/>
    </reaction>
</comment>
<dbReference type="SUPFAM" id="SSF48225">
    <property type="entry name" value="Seven-hairpin glycosidases"/>
    <property type="match status" value="2"/>
</dbReference>
<dbReference type="GO" id="GO:0005783">
    <property type="term" value="C:endoplasmic reticulum"/>
    <property type="evidence" value="ECO:0007669"/>
    <property type="project" value="TreeGrafter"/>
</dbReference>
<comment type="similarity">
    <text evidence="3 10">Belongs to the glycosyl hydrolase 47 family.</text>
</comment>
<dbReference type="Proteomes" id="UP000076420">
    <property type="component" value="Unassembled WGS sequence"/>
</dbReference>
<dbReference type="InterPro" id="IPR036026">
    <property type="entry name" value="Seven-hairpin_glycosidases"/>
</dbReference>
<dbReference type="InterPro" id="IPR001382">
    <property type="entry name" value="Glyco_hydro_47"/>
</dbReference>
<dbReference type="GO" id="GO:0005509">
    <property type="term" value="F:calcium ion binding"/>
    <property type="evidence" value="ECO:0007669"/>
    <property type="project" value="InterPro"/>
</dbReference>
<evidence type="ECO:0000313" key="13">
    <source>
        <dbReference type="Proteomes" id="UP000076420"/>
    </source>
</evidence>
<evidence type="ECO:0000256" key="2">
    <source>
        <dbReference type="ARBA" id="ARBA00004922"/>
    </source>
</evidence>
<dbReference type="Pfam" id="PF01532">
    <property type="entry name" value="Glyco_hydro_47"/>
    <property type="match status" value="2"/>
</dbReference>
<keyword evidence="4" id="KW-0479">Metal-binding</keyword>
<dbReference type="KEGG" id="bgt:106053864"/>
<organism evidence="12 13">
    <name type="scientific">Biomphalaria glabrata</name>
    <name type="common">Bloodfluke planorb</name>
    <name type="synonym">Freshwater snail</name>
    <dbReference type="NCBI Taxonomy" id="6526"/>
    <lineage>
        <taxon>Eukaryota</taxon>
        <taxon>Metazoa</taxon>
        <taxon>Spiralia</taxon>
        <taxon>Lophotrochozoa</taxon>
        <taxon>Mollusca</taxon>
        <taxon>Gastropoda</taxon>
        <taxon>Heterobranchia</taxon>
        <taxon>Euthyneura</taxon>
        <taxon>Panpulmonata</taxon>
        <taxon>Hygrophila</taxon>
        <taxon>Lymnaeoidea</taxon>
        <taxon>Planorbidae</taxon>
        <taxon>Biomphalaria</taxon>
    </lineage>
</organism>
<gene>
    <name evidence="12" type="primary">106053864</name>
</gene>
<evidence type="ECO:0000256" key="6">
    <source>
        <dbReference type="ARBA" id="ARBA00022837"/>
    </source>
</evidence>
<dbReference type="STRING" id="6526.A0A2C9K733"/>
<comment type="catalytic activity">
    <reaction evidence="8">
        <text>N(4)-(alpha-D-Man-(1-&gt;2)-alpha-D-Man-(1-&gt;2)-alpha-D-Man-(1-&gt;3)-[alpha-D-Man-(1-&gt;3)-[alpha-D-Man-(1-&gt;2)-alpha-D-Man-(1-&gt;6)]-alpha-D-Man-(1-&gt;6)]-beta-D-Man-(1-&gt;4)-beta-D-GlcNAc-(1-&gt;4)-beta-D-GlcNAc)-L-asparaginyl-[protein] (N-glucan mannose isomer 8A1,2,3B1,3) + 3 H2O = N(4)-(alpha-D-Man-(1-&gt;3)-[alpha-D-Man-(1-&gt;3)-[alpha-D-Man-(1-&gt;6)]-alpha-D-Man-(1-&gt;6)]-beta-D-Man-(1-&gt;4)-beta-D-GlcNAc-(1-&gt;4)-beta-D-GlcNAc)-L-asparaginyl-[protein] (N-glucan mannose isomer 5A1,2) + 3 beta-D-mannose</text>
        <dbReference type="Rhea" id="RHEA:56028"/>
        <dbReference type="Rhea" id="RHEA-COMP:14358"/>
        <dbReference type="Rhea" id="RHEA-COMP:14367"/>
        <dbReference type="ChEBI" id="CHEBI:15377"/>
        <dbReference type="ChEBI" id="CHEBI:28563"/>
        <dbReference type="ChEBI" id="CHEBI:59087"/>
        <dbReference type="ChEBI" id="CHEBI:60628"/>
        <dbReference type="EC" id="3.2.1.113"/>
    </reaction>
</comment>
<dbReference type="EnsemblMetazoa" id="BGLB014364-RB">
    <property type="protein sequence ID" value="BGLB014364-PB"/>
    <property type="gene ID" value="BGLB014364"/>
</dbReference>
<dbReference type="GO" id="GO:0005975">
    <property type="term" value="P:carbohydrate metabolic process"/>
    <property type="evidence" value="ECO:0007669"/>
    <property type="project" value="InterPro"/>
</dbReference>